<dbReference type="InParanoid" id="A0A2V0NNS1"/>
<name>A0A2V0NNS1_9CHLO</name>
<organism evidence="3 4">
    <name type="scientific">Raphidocelis subcapitata</name>
    <dbReference type="NCBI Taxonomy" id="307507"/>
    <lineage>
        <taxon>Eukaryota</taxon>
        <taxon>Viridiplantae</taxon>
        <taxon>Chlorophyta</taxon>
        <taxon>core chlorophytes</taxon>
        <taxon>Chlorophyceae</taxon>
        <taxon>CS clade</taxon>
        <taxon>Sphaeropleales</taxon>
        <taxon>Selenastraceae</taxon>
        <taxon>Raphidocelis</taxon>
    </lineage>
</organism>
<dbReference type="FunCoup" id="A0A2V0NNS1">
    <property type="interactions" value="1497"/>
</dbReference>
<dbReference type="GO" id="GO:0000775">
    <property type="term" value="C:chromosome, centromeric region"/>
    <property type="evidence" value="ECO:0007669"/>
    <property type="project" value="TreeGrafter"/>
</dbReference>
<evidence type="ECO:0000313" key="3">
    <source>
        <dbReference type="EMBL" id="GBF89216.1"/>
    </source>
</evidence>
<reference evidence="3 4" key="1">
    <citation type="journal article" date="2018" name="Sci. Rep.">
        <title>Raphidocelis subcapitata (=Pseudokirchneriella subcapitata) provides an insight into genome evolution and environmental adaptations in the Sphaeropleales.</title>
        <authorList>
            <person name="Suzuki S."/>
            <person name="Yamaguchi H."/>
            <person name="Nakajima N."/>
            <person name="Kawachi M."/>
        </authorList>
    </citation>
    <scope>NUCLEOTIDE SEQUENCE [LARGE SCALE GENOMIC DNA]</scope>
    <source>
        <strain evidence="3 4">NIES-35</strain>
    </source>
</reference>
<dbReference type="GO" id="GO:0006260">
    <property type="term" value="P:DNA replication"/>
    <property type="evidence" value="ECO:0007669"/>
    <property type="project" value="UniProtKB-KW"/>
</dbReference>
<dbReference type="PANTHER" id="PTHR13395:SF6">
    <property type="entry name" value="SISTER CHROMATID COHESION PROTEIN DCC1"/>
    <property type="match status" value="1"/>
</dbReference>
<dbReference type="GO" id="GO:0031390">
    <property type="term" value="C:Ctf18 RFC-like complex"/>
    <property type="evidence" value="ECO:0007669"/>
    <property type="project" value="InterPro"/>
</dbReference>
<dbReference type="STRING" id="307507.A0A2V0NNS1"/>
<sequence length="458" mass="47872">MSLQLSGSRPRQLQYSASGLRRDLRLLEVDDALLGDIAAGGVVVKGGPGDDAVLCTGDRTYALKYVETTNTLLMLPPDAAGDADFGAVGSATQAPDASLLRDVGLQTQIQKASTAGANPPLVATATAVAHIEAVHCPPRLGQLRELLAACRPYGIEDEGAEAAQGGDCSGSDAMAVDGLDGLAQPGLGGGGAAGFTTAQLEQLVQASRSELLRELEALNALRLAGRWRLVDEDYLGRLLEVLLLSATEAGWPLEAVPLDDAAVALAADGYAPALVAHCLGVYGDRTDSRDSSGGSASGAFECDAAPAPPPGTTFSLDCDRVCLHFARKLLRSRPGSAPAPGAWLRSEFMAAWSEAVPEEWAPPNERLLAGEALEDLPEGSLPGADTYVLPFAARDLPLEPAPRFAALFARRPRWERSQLEPYLVALTISGGQKVEALLLKYARGSQGTPDAPLFFSAR</sequence>
<keyword evidence="2" id="KW-0235">DNA replication</keyword>
<evidence type="ECO:0000256" key="1">
    <source>
        <dbReference type="ARBA" id="ARBA00007017"/>
    </source>
</evidence>
<accession>A0A2V0NNS1</accession>
<evidence type="ECO:0000256" key="2">
    <source>
        <dbReference type="ARBA" id="ARBA00022705"/>
    </source>
</evidence>
<gene>
    <name evidence="3" type="ORF">Rsub_02093</name>
</gene>
<protein>
    <submittedName>
        <fullName evidence="3">Sister chromatid cohesion DCC1</fullName>
    </submittedName>
</protein>
<dbReference type="AlphaFoldDB" id="A0A2V0NNS1"/>
<comment type="similarity">
    <text evidence="1">Belongs to the DCC1 family.</text>
</comment>
<dbReference type="PANTHER" id="PTHR13395">
    <property type="entry name" value="SISTER CHROMATID COHESION PROTEIN DCC1-RELATED"/>
    <property type="match status" value="1"/>
</dbReference>
<dbReference type="EMBL" id="BDRX01000009">
    <property type="protein sequence ID" value="GBF89216.1"/>
    <property type="molecule type" value="Genomic_DNA"/>
</dbReference>
<dbReference type="GO" id="GO:0034088">
    <property type="term" value="P:maintenance of mitotic sister chromatid cohesion"/>
    <property type="evidence" value="ECO:0007669"/>
    <property type="project" value="TreeGrafter"/>
</dbReference>
<proteinExistence type="inferred from homology"/>
<keyword evidence="4" id="KW-1185">Reference proteome</keyword>
<dbReference type="Proteomes" id="UP000247498">
    <property type="component" value="Unassembled WGS sequence"/>
</dbReference>
<dbReference type="InterPro" id="IPR019128">
    <property type="entry name" value="Dcc1"/>
</dbReference>
<dbReference type="Pfam" id="PF09724">
    <property type="entry name" value="Dcc1"/>
    <property type="match status" value="1"/>
</dbReference>
<evidence type="ECO:0000313" key="4">
    <source>
        <dbReference type="Proteomes" id="UP000247498"/>
    </source>
</evidence>
<dbReference type="OrthoDB" id="5199543at2759"/>
<dbReference type="GO" id="GO:0000785">
    <property type="term" value="C:chromatin"/>
    <property type="evidence" value="ECO:0007669"/>
    <property type="project" value="TreeGrafter"/>
</dbReference>
<comment type="caution">
    <text evidence="3">The sequence shown here is derived from an EMBL/GenBank/DDBJ whole genome shotgun (WGS) entry which is preliminary data.</text>
</comment>